<proteinExistence type="predicted"/>
<evidence type="ECO:0000313" key="2">
    <source>
        <dbReference type="Proteomes" id="UP000002009"/>
    </source>
</evidence>
<protein>
    <submittedName>
        <fullName evidence="1">Uncharacterized protein</fullName>
    </submittedName>
</protein>
<keyword evidence="2" id="KW-1185">Reference proteome</keyword>
<name>C1FG97_MICCC</name>
<gene>
    <name evidence="1" type="ORF">MICPUN_108796</name>
</gene>
<accession>C1FG97</accession>
<dbReference type="Proteomes" id="UP000002009">
    <property type="component" value="Chromosome 8"/>
</dbReference>
<dbReference type="EMBL" id="CP001575">
    <property type="protein sequence ID" value="ACO69508.1"/>
    <property type="molecule type" value="Genomic_DNA"/>
</dbReference>
<dbReference type="AlphaFoldDB" id="C1FG97"/>
<organism evidence="1 2">
    <name type="scientific">Micromonas commoda (strain RCC299 / NOUM17 / CCMP2709)</name>
    <name type="common">Picoplanktonic green alga</name>
    <dbReference type="NCBI Taxonomy" id="296587"/>
    <lineage>
        <taxon>Eukaryota</taxon>
        <taxon>Viridiplantae</taxon>
        <taxon>Chlorophyta</taxon>
        <taxon>Mamiellophyceae</taxon>
        <taxon>Mamiellales</taxon>
        <taxon>Mamiellaceae</taxon>
        <taxon>Micromonas</taxon>
    </lineage>
</organism>
<sequence>MMSLVSTPVVMARAAAPKKVARKIQAKASAEGASKSAVAGALALTLLAEPALAQVQEISVIADADKKAAAAALAASLGADLEAKKNVSMAKNPAKTKNLAIGLPSFSAPKISLPSGGGAPAAKKAPKEKASPSEATSPALGAAMLILFSPLAVVAAISLQTLGRVIPQAAEGKDFFPKDTMPF</sequence>
<dbReference type="KEGG" id="mis:MICPUN_108796"/>
<dbReference type="RefSeq" id="XP_002508250.1">
    <property type="nucleotide sequence ID" value="XM_002508204.1"/>
</dbReference>
<dbReference type="OMA" id="PKDTMPF"/>
<evidence type="ECO:0000313" key="1">
    <source>
        <dbReference type="EMBL" id="ACO69508.1"/>
    </source>
</evidence>
<dbReference type="GeneID" id="8245597"/>
<dbReference type="InParanoid" id="C1FG97"/>
<reference evidence="1 2" key="1">
    <citation type="journal article" date="2009" name="Science">
        <title>Green evolution and dynamic adaptations revealed by genomes of the marine picoeukaryotes Micromonas.</title>
        <authorList>
            <person name="Worden A.Z."/>
            <person name="Lee J.H."/>
            <person name="Mock T."/>
            <person name="Rouze P."/>
            <person name="Simmons M.P."/>
            <person name="Aerts A.L."/>
            <person name="Allen A.E."/>
            <person name="Cuvelier M.L."/>
            <person name="Derelle E."/>
            <person name="Everett M.V."/>
            <person name="Foulon E."/>
            <person name="Grimwood J."/>
            <person name="Gundlach H."/>
            <person name="Henrissat B."/>
            <person name="Napoli C."/>
            <person name="McDonald S.M."/>
            <person name="Parker M.S."/>
            <person name="Rombauts S."/>
            <person name="Salamov A."/>
            <person name="Von Dassow P."/>
            <person name="Badger J.H."/>
            <person name="Coutinho P.M."/>
            <person name="Demir E."/>
            <person name="Dubchak I."/>
            <person name="Gentemann C."/>
            <person name="Eikrem W."/>
            <person name="Gready J.E."/>
            <person name="John U."/>
            <person name="Lanier W."/>
            <person name="Lindquist E.A."/>
            <person name="Lucas S."/>
            <person name="Mayer K.F."/>
            <person name="Moreau H."/>
            <person name="Not F."/>
            <person name="Otillar R."/>
            <person name="Panaud O."/>
            <person name="Pangilinan J."/>
            <person name="Paulsen I."/>
            <person name="Piegu B."/>
            <person name="Poliakov A."/>
            <person name="Robbens S."/>
            <person name="Schmutz J."/>
            <person name="Toulza E."/>
            <person name="Wyss T."/>
            <person name="Zelensky A."/>
            <person name="Zhou K."/>
            <person name="Armbrust E.V."/>
            <person name="Bhattacharya D."/>
            <person name="Goodenough U.W."/>
            <person name="Van de Peer Y."/>
            <person name="Grigoriev I.V."/>
        </authorList>
    </citation>
    <scope>NUCLEOTIDE SEQUENCE [LARGE SCALE GENOMIC DNA]</scope>
    <source>
        <strain evidence="2">RCC299 / NOUM17</strain>
    </source>
</reference>
<dbReference type="OrthoDB" id="10633662at2759"/>